<evidence type="ECO:0000256" key="9">
    <source>
        <dbReference type="PIRNR" id="PIRNR005096"/>
    </source>
</evidence>
<evidence type="ECO:0000256" key="12">
    <source>
        <dbReference type="PIRSR" id="PIRSR005096-3"/>
    </source>
</evidence>
<feature type="binding site" evidence="12">
    <location>
        <begin position="216"/>
        <end position="218"/>
    </location>
    <ligand>
        <name>beta-D-galactose</name>
        <dbReference type="ChEBI" id="CHEBI:27667"/>
    </ligand>
</feature>
<dbReference type="NCBIfam" id="NF008277">
    <property type="entry name" value="PRK11055.1"/>
    <property type="match status" value="1"/>
</dbReference>
<keyword evidence="6" id="KW-0597">Phosphoprotein</keyword>
<dbReference type="GO" id="GO:0006006">
    <property type="term" value="P:glucose metabolic process"/>
    <property type="evidence" value="ECO:0007669"/>
    <property type="project" value="TreeGrafter"/>
</dbReference>
<keyword evidence="15" id="KW-1185">Reference proteome</keyword>
<evidence type="ECO:0000256" key="3">
    <source>
        <dbReference type="ARBA" id="ARBA00006206"/>
    </source>
</evidence>
<feature type="binding site" evidence="11">
    <location>
        <position position="285"/>
    </location>
    <ligand>
        <name>beta-D-galactose</name>
        <dbReference type="ChEBI" id="CHEBI:27667"/>
    </ligand>
</feature>
<comment type="pathway">
    <text evidence="2 9">Carbohydrate metabolism; hexose metabolism.</text>
</comment>
<feature type="active site" description="Proton donor" evidence="10">
    <location>
        <position position="216"/>
    </location>
</feature>
<dbReference type="UniPathway" id="UPA00242"/>
<dbReference type="GO" id="GO:0033499">
    <property type="term" value="P:galactose catabolic process via UDP-galactose, Leloir pathway"/>
    <property type="evidence" value="ECO:0007669"/>
    <property type="project" value="TreeGrafter"/>
</dbReference>
<dbReference type="InterPro" id="IPR011013">
    <property type="entry name" value="Gal_mutarotase_sf_dom"/>
</dbReference>
<evidence type="ECO:0000256" key="1">
    <source>
        <dbReference type="ARBA" id="ARBA00004496"/>
    </source>
</evidence>
<dbReference type="PANTHER" id="PTHR10091">
    <property type="entry name" value="ALDOSE-1-EPIMERASE"/>
    <property type="match status" value="1"/>
</dbReference>
<keyword evidence="13" id="KW-0732">Signal</keyword>
<dbReference type="GO" id="GO:0030246">
    <property type="term" value="F:carbohydrate binding"/>
    <property type="evidence" value="ECO:0007669"/>
    <property type="project" value="InterPro"/>
</dbReference>
<comment type="catalytic activity">
    <reaction evidence="9">
        <text>alpha-D-glucose = beta-D-glucose</text>
        <dbReference type="Rhea" id="RHEA:10264"/>
        <dbReference type="ChEBI" id="CHEBI:15903"/>
        <dbReference type="ChEBI" id="CHEBI:17925"/>
        <dbReference type="EC" id="5.1.3.3"/>
    </reaction>
</comment>
<dbReference type="PIRSF" id="PIRSF005096">
    <property type="entry name" value="GALM"/>
    <property type="match status" value="1"/>
</dbReference>
<keyword evidence="8 9" id="KW-0119">Carbohydrate metabolism</keyword>
<dbReference type="InterPro" id="IPR008183">
    <property type="entry name" value="Aldose_1/G6P_1-epimerase"/>
</dbReference>
<comment type="similarity">
    <text evidence="3 9">Belongs to the aldose epimerase family.</text>
</comment>
<evidence type="ECO:0000313" key="15">
    <source>
        <dbReference type="Proteomes" id="UP000503447"/>
    </source>
</evidence>
<dbReference type="FunFam" id="2.70.98.10:FF:000003">
    <property type="entry name" value="Aldose 1-epimerase"/>
    <property type="match status" value="1"/>
</dbReference>
<comment type="subcellular location">
    <subcellularLocation>
        <location evidence="1">Cytoplasm</location>
    </subcellularLocation>
</comment>
<evidence type="ECO:0000256" key="7">
    <source>
        <dbReference type="ARBA" id="ARBA00023235"/>
    </source>
</evidence>
<evidence type="ECO:0000256" key="6">
    <source>
        <dbReference type="ARBA" id="ARBA00022553"/>
    </source>
</evidence>
<protein>
    <recommendedName>
        <fullName evidence="9">Aldose 1-epimerase</fullName>
        <ecNumber evidence="9">5.1.3.3</ecNumber>
    </recommendedName>
</protein>
<dbReference type="Proteomes" id="UP000503447">
    <property type="component" value="Chromosome"/>
</dbReference>
<gene>
    <name evidence="14" type="ORF">FTUN_5465</name>
</gene>
<feature type="signal peptide" evidence="13">
    <location>
        <begin position="1"/>
        <end position="20"/>
    </location>
</feature>
<evidence type="ECO:0000256" key="4">
    <source>
        <dbReference type="ARBA" id="ARBA00011245"/>
    </source>
</evidence>
<feature type="binding site" evidence="12">
    <location>
        <begin position="116"/>
        <end position="117"/>
    </location>
    <ligand>
        <name>beta-D-galactose</name>
        <dbReference type="ChEBI" id="CHEBI:27667"/>
    </ligand>
</feature>
<evidence type="ECO:0000256" key="13">
    <source>
        <dbReference type="SAM" id="SignalP"/>
    </source>
</evidence>
<evidence type="ECO:0000256" key="11">
    <source>
        <dbReference type="PIRSR" id="PIRSR005096-2"/>
    </source>
</evidence>
<keyword evidence="7 9" id="KW-0413">Isomerase</keyword>
<dbReference type="GO" id="GO:0005737">
    <property type="term" value="C:cytoplasm"/>
    <property type="evidence" value="ECO:0007669"/>
    <property type="project" value="UniProtKB-SubCell"/>
</dbReference>
<feature type="active site" description="Proton acceptor" evidence="10">
    <location>
        <position position="351"/>
    </location>
</feature>
<dbReference type="InterPro" id="IPR014718">
    <property type="entry name" value="GH-type_carb-bd"/>
</dbReference>
<dbReference type="PANTHER" id="PTHR10091:SF0">
    <property type="entry name" value="GALACTOSE MUTAROTASE"/>
    <property type="match status" value="1"/>
</dbReference>
<dbReference type="CDD" id="cd09019">
    <property type="entry name" value="galactose_mutarotase_like"/>
    <property type="match status" value="1"/>
</dbReference>
<organism evidence="14 15">
    <name type="scientific">Frigoriglobus tundricola</name>
    <dbReference type="NCBI Taxonomy" id="2774151"/>
    <lineage>
        <taxon>Bacteria</taxon>
        <taxon>Pseudomonadati</taxon>
        <taxon>Planctomycetota</taxon>
        <taxon>Planctomycetia</taxon>
        <taxon>Gemmatales</taxon>
        <taxon>Gemmataceae</taxon>
        <taxon>Frigoriglobus</taxon>
    </lineage>
</organism>
<accession>A0A6M5YV11</accession>
<dbReference type="Pfam" id="PF01263">
    <property type="entry name" value="Aldose_epim"/>
    <property type="match status" value="1"/>
</dbReference>
<evidence type="ECO:0000256" key="2">
    <source>
        <dbReference type="ARBA" id="ARBA00005028"/>
    </source>
</evidence>
<dbReference type="GO" id="GO:0004034">
    <property type="term" value="F:aldose 1-epimerase activity"/>
    <property type="evidence" value="ECO:0007669"/>
    <property type="project" value="UniProtKB-EC"/>
</dbReference>
<proteinExistence type="inferred from homology"/>
<dbReference type="EC" id="5.1.3.3" evidence="9"/>
<dbReference type="KEGG" id="ftj:FTUN_5465"/>
<dbReference type="SUPFAM" id="SSF74650">
    <property type="entry name" value="Galactose mutarotase-like"/>
    <property type="match status" value="1"/>
</dbReference>
<evidence type="ECO:0000313" key="14">
    <source>
        <dbReference type="EMBL" id="QJW97885.1"/>
    </source>
</evidence>
<dbReference type="PROSITE" id="PS51257">
    <property type="entry name" value="PROKAR_LIPOPROTEIN"/>
    <property type="match status" value="1"/>
</dbReference>
<feature type="chain" id="PRO_5026745915" description="Aldose 1-epimerase" evidence="13">
    <location>
        <begin position="21"/>
        <end position="390"/>
    </location>
</feature>
<dbReference type="EMBL" id="CP053452">
    <property type="protein sequence ID" value="QJW97885.1"/>
    <property type="molecule type" value="Genomic_DNA"/>
</dbReference>
<dbReference type="InterPro" id="IPR047215">
    <property type="entry name" value="Galactose_mutarotase-like"/>
</dbReference>
<dbReference type="AlphaFoldDB" id="A0A6M5YV11"/>
<evidence type="ECO:0000256" key="5">
    <source>
        <dbReference type="ARBA" id="ARBA00022490"/>
    </source>
</evidence>
<evidence type="ECO:0000256" key="8">
    <source>
        <dbReference type="ARBA" id="ARBA00023277"/>
    </source>
</evidence>
<reference evidence="15" key="1">
    <citation type="submission" date="2020-05" db="EMBL/GenBank/DDBJ databases">
        <title>Frigoriglobus tundricola gen. nov., sp. nov., a psychrotolerant cellulolytic planctomycete of the family Gemmataceae with two divergent copies of 16S rRNA gene.</title>
        <authorList>
            <person name="Kulichevskaya I.S."/>
            <person name="Ivanova A.A."/>
            <person name="Naumoff D.G."/>
            <person name="Beletsky A.V."/>
            <person name="Rijpstra W.I.C."/>
            <person name="Sinninghe Damste J.S."/>
            <person name="Mardanov A.V."/>
            <person name="Ravin N.V."/>
            <person name="Dedysh S.N."/>
        </authorList>
    </citation>
    <scope>NUCLEOTIDE SEQUENCE [LARGE SCALE GENOMIC DNA]</scope>
    <source>
        <strain evidence="15">PL17</strain>
    </source>
</reference>
<dbReference type="RefSeq" id="WP_171473177.1">
    <property type="nucleotide sequence ID" value="NZ_CP053452.2"/>
</dbReference>
<dbReference type="Gene3D" id="2.70.98.10">
    <property type="match status" value="1"/>
</dbReference>
<keyword evidence="5" id="KW-0963">Cytoplasm</keyword>
<evidence type="ECO:0000256" key="10">
    <source>
        <dbReference type="PIRSR" id="PIRSR005096-1"/>
    </source>
</evidence>
<sequence length="390" mass="41848">MRRALPALIVTLGMASAACADGKGTGPAFEQDTFGKLPATKTKDGKDVPGPTVTRYTLVNKNGVTVKCIEYGAIITEINVPDKAGKFADVVLGYDKLDDYLKGSPYFGTNAGRCANRVANAKFTLDGKEYKLAANNAPHSLHGGEKGFDKKFWKGEPSLTATGPSVKFSYTSPDGEEGYPGRLAVVVSYTLTDSNELVIEYRATTDKTTVCNLAHHSYFNLAGHNSGDIKGHEVTIAAKNYTPGDETLIPTGKIEPVAGTAFDFTKSKAIGTDLEKAGGKPIGFDLNYVLDKGTTPRPELAAKVVEPKSGRTLEIFTTEPGLQFYSGNFLDGSNTGKGGAVYKQYNGFCAEAQKFPDSINKPEWKDKSNVVLKPGETYKQTTIYQFGVAK</sequence>
<name>A0A6M5YV11_9BACT</name>
<comment type="subunit">
    <text evidence="4">Monomer.</text>
</comment>
<dbReference type="InterPro" id="IPR015443">
    <property type="entry name" value="Aldose_1-epimerase"/>
</dbReference>